<accession>A0ABY9IVR6</accession>
<dbReference type="EMBL" id="CP120988">
    <property type="protein sequence ID" value="WLQ58879.1"/>
    <property type="molecule type" value="Genomic_DNA"/>
</dbReference>
<feature type="region of interest" description="Disordered" evidence="1">
    <location>
        <begin position="68"/>
        <end position="97"/>
    </location>
</feature>
<keyword evidence="2" id="KW-0812">Transmembrane</keyword>
<sequence>MPAPVPPTHPEPAAQPATDVVRWAVFGCLLVPAVLLAHGDSAGGAAAVALGLAAITVACRVLLRRSARTAAREGSGPAHRPTEGAHRSERTARVVRR</sequence>
<evidence type="ECO:0000313" key="4">
    <source>
        <dbReference type="Proteomes" id="UP001235744"/>
    </source>
</evidence>
<evidence type="ECO:0000256" key="2">
    <source>
        <dbReference type="SAM" id="Phobius"/>
    </source>
</evidence>
<keyword evidence="2" id="KW-0472">Membrane</keyword>
<dbReference type="Proteomes" id="UP001235744">
    <property type="component" value="Chromosome"/>
</dbReference>
<keyword evidence="4" id="KW-1185">Reference proteome</keyword>
<feature type="compositionally biased region" description="Basic and acidic residues" evidence="1">
    <location>
        <begin position="80"/>
        <end position="97"/>
    </location>
</feature>
<evidence type="ECO:0000313" key="3">
    <source>
        <dbReference type="EMBL" id="WLQ58879.1"/>
    </source>
</evidence>
<protein>
    <submittedName>
        <fullName evidence="3">Uncharacterized protein</fullName>
    </submittedName>
</protein>
<reference evidence="3 4" key="1">
    <citation type="submission" date="2023-03" db="EMBL/GenBank/DDBJ databases">
        <title>Isolation and description of six Streptomyces strains from soil environments, able to metabolize different microbial glucans.</title>
        <authorList>
            <person name="Widen T."/>
            <person name="Larsbrink J."/>
        </authorList>
    </citation>
    <scope>NUCLEOTIDE SEQUENCE [LARGE SCALE GENOMIC DNA]</scope>
    <source>
        <strain evidence="3 4">Alt2</strain>
    </source>
</reference>
<name>A0ABY9IVR6_9ACTN</name>
<feature type="transmembrane region" description="Helical" evidence="2">
    <location>
        <begin position="20"/>
        <end position="38"/>
    </location>
</feature>
<gene>
    <name evidence="3" type="ORF">P8A19_27140</name>
</gene>
<feature type="transmembrane region" description="Helical" evidence="2">
    <location>
        <begin position="44"/>
        <end position="63"/>
    </location>
</feature>
<proteinExistence type="predicted"/>
<evidence type="ECO:0000256" key="1">
    <source>
        <dbReference type="SAM" id="MobiDB-lite"/>
    </source>
</evidence>
<dbReference type="RefSeq" id="WP_306070154.1">
    <property type="nucleotide sequence ID" value="NZ_CP120988.1"/>
</dbReference>
<organism evidence="3 4">
    <name type="scientific">Streptomyces poriferorum</name>
    <dbReference type="NCBI Taxonomy" id="2798799"/>
    <lineage>
        <taxon>Bacteria</taxon>
        <taxon>Bacillati</taxon>
        <taxon>Actinomycetota</taxon>
        <taxon>Actinomycetes</taxon>
        <taxon>Kitasatosporales</taxon>
        <taxon>Streptomycetaceae</taxon>
        <taxon>Streptomyces</taxon>
    </lineage>
</organism>
<keyword evidence="2" id="KW-1133">Transmembrane helix</keyword>